<accession>A0A2T1E164</accession>
<organism evidence="2 3">
    <name type="scientific">Stenomitos frigidus ULC18</name>
    <dbReference type="NCBI Taxonomy" id="2107698"/>
    <lineage>
        <taxon>Bacteria</taxon>
        <taxon>Bacillati</taxon>
        <taxon>Cyanobacteriota</taxon>
        <taxon>Cyanophyceae</taxon>
        <taxon>Leptolyngbyales</taxon>
        <taxon>Leptolyngbyaceae</taxon>
        <taxon>Stenomitos</taxon>
    </lineage>
</organism>
<dbReference type="InterPro" id="IPR012334">
    <property type="entry name" value="Pectin_lyas_fold"/>
</dbReference>
<proteinExistence type="predicted"/>
<dbReference type="SMART" id="SM00912">
    <property type="entry name" value="Haemagg_act"/>
    <property type="match status" value="1"/>
</dbReference>
<dbReference type="AlphaFoldDB" id="A0A2T1E164"/>
<feature type="domain" description="Filamentous haemagglutinin FhaB/tRNA nuclease CdiA-like TPS" evidence="1">
    <location>
        <begin position="18"/>
        <end position="130"/>
    </location>
</feature>
<dbReference type="InterPro" id="IPR011050">
    <property type="entry name" value="Pectin_lyase_fold/virulence"/>
</dbReference>
<dbReference type="NCBIfam" id="TIGR01901">
    <property type="entry name" value="adhes_NPXG"/>
    <property type="match status" value="1"/>
</dbReference>
<keyword evidence="3" id="KW-1185">Reference proteome</keyword>
<dbReference type="Proteomes" id="UP000239576">
    <property type="component" value="Unassembled WGS sequence"/>
</dbReference>
<dbReference type="SUPFAM" id="SSF51126">
    <property type="entry name" value="Pectin lyase-like"/>
    <property type="match status" value="4"/>
</dbReference>
<dbReference type="InterPro" id="IPR008638">
    <property type="entry name" value="FhaB/CdiA-like_TPS"/>
</dbReference>
<reference evidence="3" key="1">
    <citation type="submission" date="2018-02" db="EMBL/GenBank/DDBJ databases">
        <authorList>
            <person name="Moore K."/>
            <person name="Momper L."/>
        </authorList>
    </citation>
    <scope>NUCLEOTIDE SEQUENCE [LARGE SCALE GENOMIC DNA]</scope>
    <source>
        <strain evidence="3">ULC18</strain>
    </source>
</reference>
<reference evidence="2 3" key="2">
    <citation type="submission" date="2018-03" db="EMBL/GenBank/DDBJ databases">
        <title>The ancient ancestry and fast evolution of plastids.</title>
        <authorList>
            <person name="Moore K.R."/>
            <person name="Magnabosco C."/>
            <person name="Momper L."/>
            <person name="Gold D.A."/>
            <person name="Bosak T."/>
            <person name="Fournier G.P."/>
        </authorList>
    </citation>
    <scope>NUCLEOTIDE SEQUENCE [LARGE SCALE GENOMIC DNA]</scope>
    <source>
        <strain evidence="2 3">ULC18</strain>
    </source>
</reference>
<evidence type="ECO:0000313" key="3">
    <source>
        <dbReference type="Proteomes" id="UP000239576"/>
    </source>
</evidence>
<protein>
    <recommendedName>
        <fullName evidence="1">Filamentous haemagglutinin FhaB/tRNA nuclease CdiA-like TPS domain-containing protein</fullName>
    </recommendedName>
</protein>
<evidence type="ECO:0000259" key="1">
    <source>
        <dbReference type="SMART" id="SM00912"/>
    </source>
</evidence>
<gene>
    <name evidence="2" type="ORF">C7B82_19740</name>
</gene>
<dbReference type="EMBL" id="PVWK01000105">
    <property type="protein sequence ID" value="PSB26503.1"/>
    <property type="molecule type" value="Genomic_DNA"/>
</dbReference>
<comment type="caution">
    <text evidence="2">The sequence shown here is derived from an EMBL/GenBank/DDBJ whole genome shotgun (WGS) entry which is preliminary data.</text>
</comment>
<dbReference type="Pfam" id="PF05860">
    <property type="entry name" value="TPS"/>
    <property type="match status" value="1"/>
</dbReference>
<evidence type="ECO:0000313" key="2">
    <source>
        <dbReference type="EMBL" id="PSB26503.1"/>
    </source>
</evidence>
<dbReference type="Gene3D" id="2.160.20.10">
    <property type="entry name" value="Single-stranded right-handed beta-helix, Pectin lyase-like"/>
    <property type="match status" value="2"/>
</dbReference>
<sequence>MLGILGTSNRALAQVTADTTLPMGERSQVSAGPLFQINGGAVRDRNLFHSFEQFSLAQGETAFFNNTANITNIISRVTGGLPSSINGVLQANGSANLFLINPNGVLFGPNASLNLGGTFLATTASAIQFGNQGLYSATDPTVPPLLTVNPSALLFNQLVNQPIATQARLQVTTGKSLALVGGSVLLNRGALLSQGGRVELGGLAGKGIVELDGSGSNLHLTFGATDRSLADVTLINQSEVNVRTGGSIGINAQNFRMADRSILRGGIALGEGASGSKAGDIDLYASGAVSLTEGSFIANSTLGLGDGGNVDITAGSVLLKDGSQVGANTRGVGNSGTVTIRSSGSVTLDGETRRGVSGGLYSEVEAGATGNSSGIKIIADSVSVTNGAVLSARTLENGNAGNIEINAHGAVRFEGVGPVDQFASGAYAGVGAQPFGKSNGKPGFGNSGDLMITAGSLTIANSALLDASASPLSRGNAGKIQLRIAGAVNLEGSSNRLVDPGGIYSYIGSDGDKLAVGNSGGITLVAQSLSLKNGAALVASTFGQGNAGDISLDVTGAVTLDGQGSLSSTGIFSSVTRPAKGDSGQIMLSVGSLSVTNGAAIASSVLGRGRAANIAITAMGDVTFDGISPFASLASFPFPSGIFSRVGPNALGTSDINVTARSLTLTNGAQFQANTLGATTAGSLQINTTNDIRIVGNNATTGSSGLFSTTIARGSGGDINVNGRSLFLQDGAVISSQSRGVGSAGSIDIRLRNRLQANDSKILTNSTQSAGGNITIAARAIALRGDSDITTSVLSGTGGGGNITLGARAIVALDDSDILAFSRDGSGGNITLNTPAFFGFRYRSSAVGVNVATLDGNGQVDVNASGKLRSGTIILPNVTLQSNLVPLPIEVIDTSKLIARSCIARNPRQGSFLVIGAGGLPNQPDDLATAPFPTYVITPDETVKREPVELSTDLATAPFPTYVITPDETVKHESVELNLGTQKRDLVENGSKDVLVPSEAGLVEIDGIYQLANGAVVLGRSCHPF</sequence>
<name>A0A2T1E164_9CYAN</name>